<keyword evidence="8" id="KW-0520">NAD</keyword>
<evidence type="ECO:0000313" key="12">
    <source>
        <dbReference type="Proteomes" id="UP000031572"/>
    </source>
</evidence>
<organism evidence="11 12">
    <name type="scientific">Noviherbaspirillum autotrophicum</name>
    <dbReference type="NCBI Taxonomy" id="709839"/>
    <lineage>
        <taxon>Bacteria</taxon>
        <taxon>Pseudomonadati</taxon>
        <taxon>Pseudomonadota</taxon>
        <taxon>Betaproteobacteria</taxon>
        <taxon>Burkholderiales</taxon>
        <taxon>Oxalobacteraceae</taxon>
        <taxon>Noviherbaspirillum</taxon>
    </lineage>
</organism>
<dbReference type="RefSeq" id="WP_040041492.1">
    <property type="nucleotide sequence ID" value="NZ_JWJG01000028.1"/>
</dbReference>
<keyword evidence="6" id="KW-0274">FAD</keyword>
<dbReference type="InterPro" id="IPR050260">
    <property type="entry name" value="FAD-bd_OxRdtase"/>
</dbReference>
<dbReference type="GO" id="GO:0016491">
    <property type="term" value="F:oxidoreductase activity"/>
    <property type="evidence" value="ECO:0007669"/>
    <property type="project" value="UniProtKB-KW"/>
</dbReference>
<reference evidence="11 12" key="1">
    <citation type="submission" date="2014-12" db="EMBL/GenBank/DDBJ databases">
        <title>Denitrispirillum autotrophicum gen. nov., sp. nov., Denitrifying, Facultatively Autotrophic Bacteria Isolated from Rice Paddy Soil.</title>
        <authorList>
            <person name="Ishii S."/>
            <person name="Ashida N."/>
            <person name="Ohno H."/>
            <person name="Otsuka S."/>
            <person name="Yokota A."/>
            <person name="Senoo K."/>
        </authorList>
    </citation>
    <scope>NUCLEOTIDE SEQUENCE [LARGE SCALE GENOMIC DNA]</scope>
    <source>
        <strain evidence="11 12">TSA66</strain>
    </source>
</reference>
<evidence type="ECO:0000259" key="10">
    <source>
        <dbReference type="Pfam" id="PF18113"/>
    </source>
</evidence>
<name>A0A0C1Y7J6_9BURK</name>
<protein>
    <submittedName>
        <fullName evidence="11">Rubredoxin-NAD(+) reductase</fullName>
    </submittedName>
</protein>
<accession>A0A0C1Y7J6</accession>
<dbReference type="EMBL" id="JWJG01000028">
    <property type="protein sequence ID" value="KIF82858.1"/>
    <property type="molecule type" value="Genomic_DNA"/>
</dbReference>
<evidence type="ECO:0000256" key="3">
    <source>
        <dbReference type="ARBA" id="ARBA00006442"/>
    </source>
</evidence>
<dbReference type="GO" id="GO:0005737">
    <property type="term" value="C:cytoplasm"/>
    <property type="evidence" value="ECO:0007669"/>
    <property type="project" value="UniProtKB-SubCell"/>
</dbReference>
<evidence type="ECO:0000256" key="7">
    <source>
        <dbReference type="ARBA" id="ARBA00023002"/>
    </source>
</evidence>
<dbReference type="InterPro" id="IPR036188">
    <property type="entry name" value="FAD/NAD-bd_sf"/>
</dbReference>
<keyword evidence="4" id="KW-0963">Cytoplasm</keyword>
<dbReference type="Gene3D" id="3.30.390.120">
    <property type="match status" value="1"/>
</dbReference>
<keyword evidence="7" id="KW-0560">Oxidoreductase</keyword>
<feature type="domain" description="Rubredoxin binding" evidence="10">
    <location>
        <begin position="314"/>
        <end position="385"/>
    </location>
</feature>
<dbReference type="PANTHER" id="PTHR43429">
    <property type="entry name" value="PYRIDINE NUCLEOTIDE-DISULFIDE OXIDOREDUCTASE DOMAIN-CONTAINING"/>
    <property type="match status" value="1"/>
</dbReference>
<dbReference type="STRING" id="709839.TSA66_21770"/>
<evidence type="ECO:0000313" key="11">
    <source>
        <dbReference type="EMBL" id="KIF82858.1"/>
    </source>
</evidence>
<sequence length="393" mass="40654">MKPLIIIGTGLAGYTVARELRKLGNSAPIILMTADDGGFYSKPMLSNAFAQNKAAQQLVTQSAAQMAATLGATILTRTRIGHIDAVAKTVTAGNATFEYDQLVLALGAQPIRLALAGDAAHQVVSVNHVDDYALFRNRIAALGRPARVAILGAGLIGCEFADDLAGAGHQATLIDPNALPLSALAAPALSRGLHAALRARGVAFHGGTTAARVDQNNEALRVWLADGTSIDADLVLSAVGLRPDLTLAQAADLKTARGIVVDAYGQTSAPGIYALGDCAEYSDADGSRVLPYIAPLMAAARAIARTIGGQPAPIDLKPAPVVVKTPSYPLALVPPPPQALAGGEWHTTQHGTRAICRFYDHQGIMLGFGVAPQDAGVRLQLVGELGKRAEQAA</sequence>
<dbReference type="PANTHER" id="PTHR43429:SF3">
    <property type="entry name" value="NITRITE REDUCTASE [NAD(P)H]"/>
    <property type="match status" value="1"/>
</dbReference>
<evidence type="ECO:0000259" key="9">
    <source>
        <dbReference type="Pfam" id="PF07992"/>
    </source>
</evidence>
<dbReference type="InterPro" id="IPR023753">
    <property type="entry name" value="FAD/NAD-binding_dom"/>
</dbReference>
<feature type="domain" description="FAD/NAD(P)-binding" evidence="9">
    <location>
        <begin position="4"/>
        <end position="279"/>
    </location>
</feature>
<dbReference type="Pfam" id="PF07992">
    <property type="entry name" value="Pyr_redox_2"/>
    <property type="match status" value="1"/>
</dbReference>
<keyword evidence="5" id="KW-0285">Flavoprotein</keyword>
<dbReference type="Proteomes" id="UP000031572">
    <property type="component" value="Unassembled WGS sequence"/>
</dbReference>
<evidence type="ECO:0000256" key="1">
    <source>
        <dbReference type="ARBA" id="ARBA00001974"/>
    </source>
</evidence>
<evidence type="ECO:0000256" key="4">
    <source>
        <dbReference type="ARBA" id="ARBA00022490"/>
    </source>
</evidence>
<proteinExistence type="inferred from homology"/>
<comment type="similarity">
    <text evidence="3">Belongs to the FAD-dependent oxidoreductase family.</text>
</comment>
<dbReference type="SUPFAM" id="SSF51905">
    <property type="entry name" value="FAD/NAD(P)-binding domain"/>
    <property type="match status" value="1"/>
</dbReference>
<evidence type="ECO:0000256" key="5">
    <source>
        <dbReference type="ARBA" id="ARBA00022630"/>
    </source>
</evidence>
<comment type="cofactor">
    <cofactor evidence="1">
        <name>FAD</name>
        <dbReference type="ChEBI" id="CHEBI:57692"/>
    </cofactor>
</comment>
<evidence type="ECO:0000256" key="6">
    <source>
        <dbReference type="ARBA" id="ARBA00022827"/>
    </source>
</evidence>
<keyword evidence="12" id="KW-1185">Reference proteome</keyword>
<dbReference type="PRINTS" id="PR00368">
    <property type="entry name" value="FADPNR"/>
</dbReference>
<comment type="subcellular location">
    <subcellularLocation>
        <location evidence="2">Cytoplasm</location>
    </subcellularLocation>
</comment>
<comment type="caution">
    <text evidence="11">The sequence shown here is derived from an EMBL/GenBank/DDBJ whole genome shotgun (WGS) entry which is preliminary data.</text>
</comment>
<dbReference type="Pfam" id="PF18113">
    <property type="entry name" value="Rbx_binding"/>
    <property type="match status" value="1"/>
</dbReference>
<dbReference type="AlphaFoldDB" id="A0A0C1Y7J6"/>
<dbReference type="Gene3D" id="3.50.50.60">
    <property type="entry name" value="FAD/NAD(P)-binding domain"/>
    <property type="match status" value="2"/>
</dbReference>
<dbReference type="PRINTS" id="PR00411">
    <property type="entry name" value="PNDRDTASEI"/>
</dbReference>
<evidence type="ECO:0000256" key="2">
    <source>
        <dbReference type="ARBA" id="ARBA00004496"/>
    </source>
</evidence>
<gene>
    <name evidence="11" type="ORF">TSA66_21770</name>
</gene>
<evidence type="ECO:0000256" key="8">
    <source>
        <dbReference type="ARBA" id="ARBA00023027"/>
    </source>
</evidence>
<dbReference type="OrthoDB" id="9769238at2"/>
<dbReference type="InterPro" id="IPR041364">
    <property type="entry name" value="Rbx-bd"/>
</dbReference>